<dbReference type="Pfam" id="PF12826">
    <property type="entry name" value="HHH_2"/>
    <property type="match status" value="1"/>
</dbReference>
<evidence type="ECO:0000256" key="1">
    <source>
        <dbReference type="ARBA" id="ARBA00004067"/>
    </source>
</evidence>
<dbReference type="Pfam" id="PF03119">
    <property type="entry name" value="DNA_ligase_ZBD"/>
    <property type="match status" value="1"/>
</dbReference>
<dbReference type="InterPro" id="IPR001679">
    <property type="entry name" value="DNA_ligase"/>
</dbReference>
<dbReference type="GO" id="GO:0003911">
    <property type="term" value="F:DNA ligase (NAD+) activity"/>
    <property type="evidence" value="ECO:0007669"/>
    <property type="project" value="UniProtKB-UniRule"/>
</dbReference>
<dbReference type="InterPro" id="IPR010994">
    <property type="entry name" value="RuvA_2-like"/>
</dbReference>
<dbReference type="InterPro" id="IPR003583">
    <property type="entry name" value="Hlx-hairpin-Hlx_DNA-bd_motif"/>
</dbReference>
<keyword evidence="7 15" id="KW-0227">DNA damage</keyword>
<dbReference type="Pfam" id="PF00533">
    <property type="entry name" value="BRCT"/>
    <property type="match status" value="1"/>
</dbReference>
<feature type="binding site" evidence="15">
    <location>
        <position position="310"/>
    </location>
    <ligand>
        <name>NAD(+)</name>
        <dbReference type="ChEBI" id="CHEBI:57540"/>
    </ligand>
</feature>
<dbReference type="SUPFAM" id="SSF52113">
    <property type="entry name" value="BRCT domain"/>
    <property type="match status" value="1"/>
</dbReference>
<dbReference type="PANTHER" id="PTHR23389:SF9">
    <property type="entry name" value="DNA LIGASE"/>
    <property type="match status" value="1"/>
</dbReference>
<dbReference type="SUPFAM" id="SSF56091">
    <property type="entry name" value="DNA ligase/mRNA capping enzyme, catalytic domain"/>
    <property type="match status" value="1"/>
</dbReference>
<evidence type="ECO:0000256" key="4">
    <source>
        <dbReference type="ARBA" id="ARBA00022598"/>
    </source>
</evidence>
<organism evidence="17 18">
    <name type="scientific">candidate division WOR-1 bacterium RIFOXYB2_FULL_36_35</name>
    <dbReference type="NCBI Taxonomy" id="1802578"/>
    <lineage>
        <taxon>Bacteria</taxon>
        <taxon>Bacillati</taxon>
        <taxon>Saganbacteria</taxon>
    </lineage>
</organism>
<keyword evidence="12 15" id="KW-0464">Manganese</keyword>
<gene>
    <name evidence="15 17" type="primary">ligA</name>
    <name evidence="17" type="ORF">A2290_06775</name>
</gene>
<dbReference type="Proteomes" id="UP000177905">
    <property type="component" value="Unassembled WGS sequence"/>
</dbReference>
<dbReference type="GO" id="GO:0005829">
    <property type="term" value="C:cytosol"/>
    <property type="evidence" value="ECO:0007669"/>
    <property type="project" value="TreeGrafter"/>
</dbReference>
<feature type="binding site" evidence="15">
    <location>
        <begin position="34"/>
        <end position="38"/>
    </location>
    <ligand>
        <name>NAD(+)</name>
        <dbReference type="ChEBI" id="CHEBI:57540"/>
    </ligand>
</feature>
<dbReference type="GO" id="GO:0003677">
    <property type="term" value="F:DNA binding"/>
    <property type="evidence" value="ECO:0007669"/>
    <property type="project" value="InterPro"/>
</dbReference>
<evidence type="ECO:0000256" key="5">
    <source>
        <dbReference type="ARBA" id="ARBA00022705"/>
    </source>
</evidence>
<dbReference type="InterPro" id="IPR004150">
    <property type="entry name" value="NAD_DNA_ligase_OB"/>
</dbReference>
<keyword evidence="8 15" id="KW-0862">Zinc</keyword>
<feature type="binding site" evidence="15">
    <location>
        <position position="427"/>
    </location>
    <ligand>
        <name>Zn(2+)</name>
        <dbReference type="ChEBI" id="CHEBI:29105"/>
    </ligand>
</feature>
<evidence type="ECO:0000256" key="15">
    <source>
        <dbReference type="HAMAP-Rule" id="MF_01588"/>
    </source>
</evidence>
<dbReference type="Gene3D" id="6.20.10.30">
    <property type="match status" value="1"/>
</dbReference>
<comment type="cofactor">
    <cofactor evidence="15">
        <name>Mg(2+)</name>
        <dbReference type="ChEBI" id="CHEBI:18420"/>
    </cofactor>
    <cofactor evidence="15">
        <name>Mn(2+)</name>
        <dbReference type="ChEBI" id="CHEBI:29035"/>
    </cofactor>
</comment>
<feature type="binding site" evidence="15">
    <location>
        <position position="404"/>
    </location>
    <ligand>
        <name>Zn(2+)</name>
        <dbReference type="ChEBI" id="CHEBI:29105"/>
    </ligand>
</feature>
<dbReference type="Pfam" id="PF14520">
    <property type="entry name" value="HHH_5"/>
    <property type="match status" value="1"/>
</dbReference>
<accession>A0A1F4S671</accession>
<evidence type="ECO:0000256" key="11">
    <source>
        <dbReference type="ARBA" id="ARBA00023204"/>
    </source>
</evidence>
<dbReference type="PANTHER" id="PTHR23389">
    <property type="entry name" value="CHROMOSOME TRANSMISSION FIDELITY FACTOR 18"/>
    <property type="match status" value="1"/>
</dbReference>
<evidence type="ECO:0000256" key="10">
    <source>
        <dbReference type="ARBA" id="ARBA00023027"/>
    </source>
</evidence>
<dbReference type="FunFam" id="1.10.287.610:FF:000002">
    <property type="entry name" value="DNA ligase"/>
    <property type="match status" value="1"/>
</dbReference>
<dbReference type="FunFam" id="1.10.150.20:FF:000007">
    <property type="entry name" value="DNA ligase"/>
    <property type="match status" value="1"/>
</dbReference>
<feature type="binding site" evidence="15">
    <location>
        <position position="114"/>
    </location>
    <ligand>
        <name>NAD(+)</name>
        <dbReference type="ChEBI" id="CHEBI:57540"/>
    </ligand>
</feature>
<dbReference type="SUPFAM" id="SSF50249">
    <property type="entry name" value="Nucleic acid-binding proteins"/>
    <property type="match status" value="1"/>
</dbReference>
<dbReference type="GO" id="GO:0046872">
    <property type="term" value="F:metal ion binding"/>
    <property type="evidence" value="ECO:0007669"/>
    <property type="project" value="UniProtKB-KW"/>
</dbReference>
<dbReference type="Gene3D" id="1.10.287.610">
    <property type="entry name" value="Helix hairpin bin"/>
    <property type="match status" value="1"/>
</dbReference>
<dbReference type="SMART" id="SM00278">
    <property type="entry name" value="HhH1"/>
    <property type="match status" value="3"/>
</dbReference>
<dbReference type="NCBIfam" id="NF005932">
    <property type="entry name" value="PRK07956.1"/>
    <property type="match status" value="1"/>
</dbReference>
<dbReference type="InterPro" id="IPR012340">
    <property type="entry name" value="NA-bd_OB-fold"/>
</dbReference>
<dbReference type="FunFam" id="1.10.150.20:FF:000006">
    <property type="entry name" value="DNA ligase"/>
    <property type="match status" value="1"/>
</dbReference>
<feature type="binding site" evidence="15">
    <location>
        <position position="171"/>
    </location>
    <ligand>
        <name>NAD(+)</name>
        <dbReference type="ChEBI" id="CHEBI:57540"/>
    </ligand>
</feature>
<comment type="similarity">
    <text evidence="14 15">Belongs to the NAD-dependent DNA ligase family. LigA subfamily.</text>
</comment>
<dbReference type="GO" id="GO:0006260">
    <property type="term" value="P:DNA replication"/>
    <property type="evidence" value="ECO:0007669"/>
    <property type="project" value="UniProtKB-KW"/>
</dbReference>
<feature type="domain" description="BRCT" evidence="16">
    <location>
        <begin position="584"/>
        <end position="663"/>
    </location>
</feature>
<dbReference type="Gene3D" id="3.40.50.10190">
    <property type="entry name" value="BRCT domain"/>
    <property type="match status" value="1"/>
</dbReference>
<dbReference type="EC" id="6.5.1.2" evidence="2 15"/>
<dbReference type="CDD" id="cd17748">
    <property type="entry name" value="BRCT_DNA_ligase_like"/>
    <property type="match status" value="1"/>
</dbReference>
<dbReference type="HAMAP" id="MF_01588">
    <property type="entry name" value="DNA_ligase_A"/>
    <property type="match status" value="1"/>
</dbReference>
<dbReference type="Pfam" id="PF22745">
    <property type="entry name" value="Nlig-Ia"/>
    <property type="match status" value="1"/>
</dbReference>
<evidence type="ECO:0000256" key="12">
    <source>
        <dbReference type="ARBA" id="ARBA00023211"/>
    </source>
</evidence>
<evidence type="ECO:0000259" key="16">
    <source>
        <dbReference type="PROSITE" id="PS50172"/>
    </source>
</evidence>
<evidence type="ECO:0000256" key="6">
    <source>
        <dbReference type="ARBA" id="ARBA00022723"/>
    </source>
</evidence>
<dbReference type="SUPFAM" id="SSF47781">
    <property type="entry name" value="RuvA domain 2-like"/>
    <property type="match status" value="1"/>
</dbReference>
<evidence type="ECO:0000256" key="2">
    <source>
        <dbReference type="ARBA" id="ARBA00012722"/>
    </source>
</evidence>
<dbReference type="Gene3D" id="3.30.470.30">
    <property type="entry name" value="DNA ligase/mRNA capping enzyme"/>
    <property type="match status" value="1"/>
</dbReference>
<evidence type="ECO:0000256" key="8">
    <source>
        <dbReference type="ARBA" id="ARBA00022833"/>
    </source>
</evidence>
<dbReference type="Pfam" id="PF03120">
    <property type="entry name" value="OB_DNA_ligase"/>
    <property type="match status" value="1"/>
</dbReference>
<evidence type="ECO:0000313" key="18">
    <source>
        <dbReference type="Proteomes" id="UP000177905"/>
    </source>
</evidence>
<reference evidence="17 18" key="1">
    <citation type="journal article" date="2016" name="Nat. Commun.">
        <title>Thousands of microbial genomes shed light on interconnected biogeochemical processes in an aquifer system.</title>
        <authorList>
            <person name="Anantharaman K."/>
            <person name="Brown C.T."/>
            <person name="Hug L.A."/>
            <person name="Sharon I."/>
            <person name="Castelle C.J."/>
            <person name="Probst A.J."/>
            <person name="Thomas B.C."/>
            <person name="Singh A."/>
            <person name="Wilkins M.J."/>
            <person name="Karaoz U."/>
            <person name="Brodie E.L."/>
            <person name="Williams K.H."/>
            <person name="Hubbard S.S."/>
            <person name="Banfield J.F."/>
        </authorList>
    </citation>
    <scope>NUCLEOTIDE SEQUENCE [LARGE SCALE GENOMIC DNA]</scope>
</reference>
<dbReference type="CDD" id="cd00114">
    <property type="entry name" value="LIGANc"/>
    <property type="match status" value="1"/>
</dbReference>
<comment type="function">
    <text evidence="1 15">DNA ligase that catalyzes the formation of phosphodiester linkages between 5'-phosphoryl and 3'-hydroxyl groups in double-stranded DNA using NAD as a coenzyme and as the energy source for the reaction. It is essential for DNA replication and repair of damaged DNA.</text>
</comment>
<dbReference type="EMBL" id="MEUA01000016">
    <property type="protein sequence ID" value="OGC15936.1"/>
    <property type="molecule type" value="Genomic_DNA"/>
</dbReference>
<keyword evidence="5 15" id="KW-0235">DNA replication</keyword>
<feature type="binding site" evidence="15">
    <location>
        <position position="407"/>
    </location>
    <ligand>
        <name>Zn(2+)</name>
        <dbReference type="ChEBI" id="CHEBI:29105"/>
    </ligand>
</feature>
<keyword evidence="10 15" id="KW-0520">NAD</keyword>
<feature type="active site" description="N6-AMP-lysine intermediate" evidence="15">
    <location>
        <position position="116"/>
    </location>
</feature>
<evidence type="ECO:0000256" key="14">
    <source>
        <dbReference type="ARBA" id="ARBA00060881"/>
    </source>
</evidence>
<sequence length="663" mass="75741">MSKEKVHMEINELRKEIRRHEHLYYVLDKPEISDYEYDKLFRKLIELENKYPEFITDDSPTRRVGGTPLSSFSSVTHKVSLLSLDNAMDEEEFLEFDKRVREGIKKDKIEYVCELKIDGLAVTLTYKKGVFVEGSTRGDGVHGENITQNLRTIKSIPLILNEPIDIEVRGEVYLPYDDFVKLNEKRETEDEPKFANPRNAAAGSLRQLDSKITASRPLDIFCYYAIIPHSKFKTHYENLEYIKKLGFKVNRNIKICEGIKEVEKYIKYWNEARERLNYEIDGIVIKVNNLNDQQTLGLTSRAPRWAIAFKYPPMQAETVIEDIKVQVGRTGAITPVAHLKAVHLAGVTVKRATLHNEDEIRRKGIKIGDHVVVQRAGEVIPEVVKVIKEKRTGKEKEFNMPKRCPVCSYELYRPEGESILRCINASCPTQVKERIIHFATREAMDIEHVGPAVVEQLVENKFIKNIADLYSLRKDDLLKLERFADKSAQNIIDSIQRSKKVPHYRVLYGLGIRMVGRHVASLIARHYDSLDDLFDVKEEALEKIEGVGPKVAKSVKHFFSQKDNRHLVEKLKKSGVNIIAEKKSGPQPFKGKTFVFTGGLESMTRPDAEELVRKMGGHPSSSVSKNTDYVVAGVDPGSKHDKAKKLGVKILSEKEFKDILTKG</sequence>
<comment type="catalytic activity">
    <reaction evidence="13 15">
        <text>NAD(+) + (deoxyribonucleotide)n-3'-hydroxyl + 5'-phospho-(deoxyribonucleotide)m = (deoxyribonucleotide)n+m + AMP + beta-nicotinamide D-nucleotide.</text>
        <dbReference type="EC" id="6.5.1.2"/>
    </reaction>
</comment>
<feature type="binding site" evidence="15">
    <location>
        <position position="422"/>
    </location>
    <ligand>
        <name>Zn(2+)</name>
        <dbReference type="ChEBI" id="CHEBI:29105"/>
    </ligand>
</feature>
<dbReference type="InterPro" id="IPR013840">
    <property type="entry name" value="DNAligase_N"/>
</dbReference>
<keyword evidence="9 15" id="KW-0460">Magnesium</keyword>
<dbReference type="NCBIfam" id="TIGR00575">
    <property type="entry name" value="dnlj"/>
    <property type="match status" value="1"/>
</dbReference>
<dbReference type="Pfam" id="PF01653">
    <property type="entry name" value="DNA_ligase_aden"/>
    <property type="match status" value="1"/>
</dbReference>
<dbReference type="PROSITE" id="PS01055">
    <property type="entry name" value="DNA_LIGASE_N1"/>
    <property type="match status" value="1"/>
</dbReference>
<dbReference type="InterPro" id="IPR041663">
    <property type="entry name" value="DisA/LigA_HHH"/>
</dbReference>
<protein>
    <recommendedName>
        <fullName evidence="3 15">DNA ligase</fullName>
        <ecNumber evidence="2 15">6.5.1.2</ecNumber>
    </recommendedName>
    <alternativeName>
        <fullName evidence="15">Polydeoxyribonucleotide synthase [NAD(+)]</fullName>
    </alternativeName>
</protein>
<dbReference type="Gene3D" id="1.10.150.20">
    <property type="entry name" value="5' to 3' exonuclease, C-terminal subdomain"/>
    <property type="match status" value="2"/>
</dbReference>
<proteinExistence type="inferred from homology"/>
<dbReference type="Gene3D" id="2.40.50.140">
    <property type="entry name" value="Nucleic acid-binding proteins"/>
    <property type="match status" value="1"/>
</dbReference>
<keyword evidence="6 15" id="KW-0479">Metal-binding</keyword>
<dbReference type="SMART" id="SM00532">
    <property type="entry name" value="LIGANc"/>
    <property type="match status" value="1"/>
</dbReference>
<evidence type="ECO:0000256" key="9">
    <source>
        <dbReference type="ARBA" id="ARBA00022842"/>
    </source>
</evidence>
<dbReference type="GO" id="GO:0006281">
    <property type="term" value="P:DNA repair"/>
    <property type="evidence" value="ECO:0007669"/>
    <property type="project" value="UniProtKB-KW"/>
</dbReference>
<evidence type="ECO:0000313" key="17">
    <source>
        <dbReference type="EMBL" id="OGC15936.1"/>
    </source>
</evidence>
<dbReference type="InterPro" id="IPR013839">
    <property type="entry name" value="DNAligase_adenylation"/>
</dbReference>
<feature type="binding site" evidence="15">
    <location>
        <position position="137"/>
    </location>
    <ligand>
        <name>NAD(+)</name>
        <dbReference type="ChEBI" id="CHEBI:57540"/>
    </ligand>
</feature>
<feature type="binding site" evidence="15">
    <location>
        <begin position="83"/>
        <end position="84"/>
    </location>
    <ligand>
        <name>NAD(+)</name>
        <dbReference type="ChEBI" id="CHEBI:57540"/>
    </ligand>
</feature>
<evidence type="ECO:0000256" key="13">
    <source>
        <dbReference type="ARBA" id="ARBA00034005"/>
    </source>
</evidence>
<feature type="binding site" evidence="15">
    <location>
        <position position="286"/>
    </location>
    <ligand>
        <name>NAD(+)</name>
        <dbReference type="ChEBI" id="CHEBI:57540"/>
    </ligand>
</feature>
<evidence type="ECO:0000256" key="7">
    <source>
        <dbReference type="ARBA" id="ARBA00022763"/>
    </source>
</evidence>
<dbReference type="InterPro" id="IPR004149">
    <property type="entry name" value="Znf_DNAligase_C4"/>
</dbReference>
<comment type="caution">
    <text evidence="17">The sequence shown here is derived from an EMBL/GenBank/DDBJ whole genome shotgun (WGS) entry which is preliminary data.</text>
</comment>
<keyword evidence="11 15" id="KW-0234">DNA repair</keyword>
<dbReference type="InterPro" id="IPR036420">
    <property type="entry name" value="BRCT_dom_sf"/>
</dbReference>
<dbReference type="PROSITE" id="PS50172">
    <property type="entry name" value="BRCT"/>
    <property type="match status" value="1"/>
</dbReference>
<name>A0A1F4S671_UNCSA</name>
<dbReference type="SMART" id="SM00292">
    <property type="entry name" value="BRCT"/>
    <property type="match status" value="1"/>
</dbReference>
<dbReference type="AlphaFoldDB" id="A0A1F4S671"/>
<keyword evidence="4 15" id="KW-0436">Ligase</keyword>
<dbReference type="FunFam" id="2.40.50.140:FF:000012">
    <property type="entry name" value="DNA ligase"/>
    <property type="match status" value="1"/>
</dbReference>
<dbReference type="PIRSF" id="PIRSF001604">
    <property type="entry name" value="LigA"/>
    <property type="match status" value="1"/>
</dbReference>
<dbReference type="InterPro" id="IPR018239">
    <property type="entry name" value="DNA_ligase_AS"/>
</dbReference>
<evidence type="ECO:0000256" key="3">
    <source>
        <dbReference type="ARBA" id="ARBA00013308"/>
    </source>
</evidence>
<dbReference type="InterPro" id="IPR001357">
    <property type="entry name" value="BRCT_dom"/>
</dbReference>
<dbReference type="FunFam" id="3.30.470.30:FF:000001">
    <property type="entry name" value="DNA ligase"/>
    <property type="match status" value="1"/>
</dbReference>